<name>A0A1M4EMM1_9ACTN</name>
<evidence type="ECO:0000313" key="2">
    <source>
        <dbReference type="EMBL" id="SBP00089.1"/>
    </source>
</evidence>
<feature type="chain" id="PRO_5009905372" description="Secreted protein" evidence="1">
    <location>
        <begin position="28"/>
        <end position="106"/>
    </location>
</feature>
<dbReference type="RefSeq" id="WP_225268710.1">
    <property type="nucleotide sequence ID" value="NZ_CP084058.1"/>
</dbReference>
<sequence>MRRSIAAAILAPAAAACLLATAVPANAATGTVTFYTQQFDQLAAYTNPTGCQAVPNGAASLQNETNKTISLYWNSDCRPPVVLVIVSGQIDSISDRVKSFMPVESS</sequence>
<dbReference type="AlphaFoldDB" id="A0A1M4EMM1"/>
<keyword evidence="1" id="KW-0732">Signal</keyword>
<dbReference type="PROSITE" id="PS51257">
    <property type="entry name" value="PROKAR_LIPOPROTEIN"/>
    <property type="match status" value="1"/>
</dbReference>
<reference evidence="2" key="1">
    <citation type="submission" date="2016-04" db="EMBL/GenBank/DDBJ databases">
        <authorList>
            <person name="Evans L.H."/>
            <person name="Alamgir A."/>
            <person name="Owens N."/>
            <person name="Weber N.D."/>
            <person name="Virtaneva K."/>
            <person name="Barbian K."/>
            <person name="Babar A."/>
            <person name="Rosenke K."/>
        </authorList>
    </citation>
    <scope>NUCLEOTIDE SEQUENCE</scope>
    <source>
        <strain evidence="2">Nono1</strain>
    </source>
</reference>
<organism evidence="2">
    <name type="scientific">Nonomuraea gerenzanensis</name>
    <dbReference type="NCBI Taxonomy" id="93944"/>
    <lineage>
        <taxon>Bacteria</taxon>
        <taxon>Bacillati</taxon>
        <taxon>Actinomycetota</taxon>
        <taxon>Actinomycetes</taxon>
        <taxon>Streptosporangiales</taxon>
        <taxon>Streptosporangiaceae</taxon>
        <taxon>Nonomuraea</taxon>
    </lineage>
</organism>
<evidence type="ECO:0008006" key="3">
    <source>
        <dbReference type="Google" id="ProtNLM"/>
    </source>
</evidence>
<protein>
    <recommendedName>
        <fullName evidence="3">Secreted protein</fullName>
    </recommendedName>
</protein>
<accession>A0A1M4EMM1</accession>
<evidence type="ECO:0000256" key="1">
    <source>
        <dbReference type="SAM" id="SignalP"/>
    </source>
</evidence>
<dbReference type="EMBL" id="LT559118">
    <property type="protein sequence ID" value="SBP00089.1"/>
    <property type="molecule type" value="Genomic_DNA"/>
</dbReference>
<proteinExistence type="predicted"/>
<feature type="signal peptide" evidence="1">
    <location>
        <begin position="1"/>
        <end position="27"/>
    </location>
</feature>
<gene>
    <name evidence="2" type="ORF">BN4615_P9605</name>
</gene>